<reference evidence="2 3" key="1">
    <citation type="submission" date="2016-11" db="EMBL/GenBank/DDBJ databases">
        <title>The macronuclear genome of Stentor coeruleus: a giant cell with tiny introns.</title>
        <authorList>
            <person name="Slabodnick M."/>
            <person name="Ruby J.G."/>
            <person name="Reiff S.B."/>
            <person name="Swart E.C."/>
            <person name="Gosai S."/>
            <person name="Prabakaran S."/>
            <person name="Witkowska E."/>
            <person name="Larue G.E."/>
            <person name="Fisher S."/>
            <person name="Freeman R.M."/>
            <person name="Gunawardena J."/>
            <person name="Chu W."/>
            <person name="Stover N.A."/>
            <person name="Gregory B.D."/>
            <person name="Nowacki M."/>
            <person name="Derisi J."/>
            <person name="Roy S.W."/>
            <person name="Marshall W.F."/>
            <person name="Sood P."/>
        </authorList>
    </citation>
    <scope>NUCLEOTIDE SEQUENCE [LARGE SCALE GENOMIC DNA]</scope>
    <source>
        <strain evidence="2">WM001</strain>
    </source>
</reference>
<keyword evidence="3" id="KW-1185">Reference proteome</keyword>
<comment type="caution">
    <text evidence="2">The sequence shown here is derived from an EMBL/GenBank/DDBJ whole genome shotgun (WGS) entry which is preliminary data.</text>
</comment>
<dbReference type="Proteomes" id="UP000187209">
    <property type="component" value="Unassembled WGS sequence"/>
</dbReference>
<dbReference type="EMBL" id="MPUH01000118">
    <property type="protein sequence ID" value="OMJ89748.1"/>
    <property type="molecule type" value="Genomic_DNA"/>
</dbReference>
<proteinExistence type="predicted"/>
<feature type="region of interest" description="Disordered" evidence="1">
    <location>
        <begin position="119"/>
        <end position="147"/>
    </location>
</feature>
<evidence type="ECO:0000256" key="1">
    <source>
        <dbReference type="SAM" id="MobiDB-lite"/>
    </source>
</evidence>
<name>A0A1R2CL53_9CILI</name>
<sequence length="436" mass="51006">MSIPQAWLHTPKVETYNDLISQRRKNTIPDPSYDLDCDGVVGAHDLVLASKFDFDKDGKLNSQERENALKAISQGYANQFVWGCESSGLNRSFRLIQKRGKVIVNEDFWKVRETYPDLPTDKKKSTKSQLENKRKDEAKEEAKKNEKRLNTVTNREISLDNFLCKEHYVESPAYSSIKEKREIEKKNARVRAGLSYEPKDLKDNDIAFSYNQKPQNTSFSDMKSTRKAEIIKQLNRTADLNHQTFYDKIENQKQYTGIKGRNIKDSINERRKFDVDHFEKIFGNYALGIHGKELPKYELNTQKLLNHDYPITNSQGENYDNPFINYNKEYHKIIHKKDEITKKPTQISHEIININNKSKVNSKFSTFHSNFMPNSVKLQETYHERLKLIKGKNYEKKKFKLFNNYDTTPPITQRLLLKNYSPGSKFKSITSTGFSR</sequence>
<dbReference type="AlphaFoldDB" id="A0A1R2CL53"/>
<evidence type="ECO:0000313" key="2">
    <source>
        <dbReference type="EMBL" id="OMJ89748.1"/>
    </source>
</evidence>
<gene>
    <name evidence="2" type="ORF">SteCoe_8015</name>
</gene>
<dbReference type="OrthoDB" id="416534at2759"/>
<protein>
    <recommendedName>
        <fullName evidence="4">EF-hand domain-containing protein</fullName>
    </recommendedName>
</protein>
<feature type="compositionally biased region" description="Basic and acidic residues" evidence="1">
    <location>
        <begin position="130"/>
        <end position="147"/>
    </location>
</feature>
<evidence type="ECO:0000313" key="3">
    <source>
        <dbReference type="Proteomes" id="UP000187209"/>
    </source>
</evidence>
<organism evidence="2 3">
    <name type="scientific">Stentor coeruleus</name>
    <dbReference type="NCBI Taxonomy" id="5963"/>
    <lineage>
        <taxon>Eukaryota</taxon>
        <taxon>Sar</taxon>
        <taxon>Alveolata</taxon>
        <taxon>Ciliophora</taxon>
        <taxon>Postciliodesmatophora</taxon>
        <taxon>Heterotrichea</taxon>
        <taxon>Heterotrichida</taxon>
        <taxon>Stentoridae</taxon>
        <taxon>Stentor</taxon>
    </lineage>
</organism>
<evidence type="ECO:0008006" key="4">
    <source>
        <dbReference type="Google" id="ProtNLM"/>
    </source>
</evidence>
<accession>A0A1R2CL53</accession>